<dbReference type="Proteomes" id="UP000185628">
    <property type="component" value="Unassembled WGS sequence"/>
</dbReference>
<dbReference type="NCBIfam" id="TIGR00150">
    <property type="entry name" value="T6A_YjeE"/>
    <property type="match status" value="1"/>
</dbReference>
<comment type="caution">
    <text evidence="12">The sequence shown here is derived from an EMBL/GenBank/DDBJ whole genome shotgun (WGS) entry which is preliminary data.</text>
</comment>
<dbReference type="AlphaFoldDB" id="A0A1Q5Q5H8"/>
<dbReference type="GO" id="GO:0016740">
    <property type="term" value="F:transferase activity"/>
    <property type="evidence" value="ECO:0007669"/>
    <property type="project" value="UniProtKB-KW"/>
</dbReference>
<reference evidence="13" key="1">
    <citation type="submission" date="2016-12" db="EMBL/GenBank/DDBJ databases">
        <authorList>
            <person name="Meng X."/>
        </authorList>
    </citation>
    <scope>NUCLEOTIDE SEQUENCE [LARGE SCALE GENOMIC DNA]</scope>
    <source>
        <strain evidence="13">DSM 19116</strain>
    </source>
</reference>
<evidence type="ECO:0000256" key="7">
    <source>
        <dbReference type="ARBA" id="ARBA00022741"/>
    </source>
</evidence>
<keyword evidence="7" id="KW-0547">Nucleotide-binding</keyword>
<keyword evidence="13" id="KW-1185">Reference proteome</keyword>
<dbReference type="OrthoDB" id="9800307at2"/>
<comment type="function">
    <text evidence="10">Required for the formation of a threonylcarbamoyl group on adenosine at position 37 (t(6)A37) in tRNAs that read codons beginning with adenine. Is involved in the transfer of the threonylcarbamoyl moiety of threonylcarbamoyl-AMP (TC-AMP) to the N6 group of A37, together with TsaD and TsaB. TsaE seems to play an indirect role in the t(6)A biosynthesis pathway, possibly in regulating the core enzymatic function of TsaD.</text>
</comment>
<dbReference type="EMBL" id="MQVR01000002">
    <property type="protein sequence ID" value="OKL55043.1"/>
    <property type="molecule type" value="Genomic_DNA"/>
</dbReference>
<dbReference type="Pfam" id="PF02367">
    <property type="entry name" value="TsaE"/>
    <property type="match status" value="1"/>
</dbReference>
<dbReference type="Gene3D" id="3.40.50.300">
    <property type="entry name" value="P-loop containing nucleotide triphosphate hydrolases"/>
    <property type="match status" value="1"/>
</dbReference>
<evidence type="ECO:0000256" key="8">
    <source>
        <dbReference type="ARBA" id="ARBA00022840"/>
    </source>
</evidence>
<keyword evidence="4" id="KW-0963">Cytoplasm</keyword>
<keyword evidence="9" id="KW-0460">Magnesium</keyword>
<keyword evidence="12" id="KW-0808">Transferase</keyword>
<comment type="subcellular location">
    <subcellularLocation>
        <location evidence="1">Cytoplasm</location>
    </subcellularLocation>
</comment>
<evidence type="ECO:0000256" key="1">
    <source>
        <dbReference type="ARBA" id="ARBA00004496"/>
    </source>
</evidence>
<dbReference type="PANTHER" id="PTHR33540:SF2">
    <property type="entry name" value="TRNA THREONYLCARBAMOYLADENOSINE BIOSYNTHESIS PROTEIN TSAE"/>
    <property type="match status" value="1"/>
</dbReference>
<evidence type="ECO:0000256" key="4">
    <source>
        <dbReference type="ARBA" id="ARBA00022490"/>
    </source>
</evidence>
<dbReference type="InterPro" id="IPR027417">
    <property type="entry name" value="P-loop_NTPase"/>
</dbReference>
<evidence type="ECO:0000256" key="2">
    <source>
        <dbReference type="ARBA" id="ARBA00007599"/>
    </source>
</evidence>
<keyword evidence="6" id="KW-0479">Metal-binding</keyword>
<keyword evidence="8" id="KW-0067">ATP-binding</keyword>
<comment type="similarity">
    <text evidence="2">Belongs to the TsaE family.</text>
</comment>
<accession>A0A1Q5Q5H8</accession>
<dbReference type="InterPro" id="IPR003442">
    <property type="entry name" value="T6A_TsaE"/>
</dbReference>
<proteinExistence type="inferred from homology"/>
<gene>
    <name evidence="12" type="ORF">BSZ39_00460</name>
</gene>
<dbReference type="SUPFAM" id="SSF52540">
    <property type="entry name" value="P-loop containing nucleoside triphosphate hydrolases"/>
    <property type="match status" value="1"/>
</dbReference>
<sequence>MITLPDADATRDFGARLARMLRPGDVIVLTGPLGAGKTTLTQGIGEGLDVRGRVTSPTFTISRIHPSRSGAPDLVHVDAYRLTGLLDLETIDLDASIPETITIIEWGEGLIDELGVDYLQVTLDRSDDERRLATLTPVGARWESVPWEELARP</sequence>
<evidence type="ECO:0000256" key="9">
    <source>
        <dbReference type="ARBA" id="ARBA00022842"/>
    </source>
</evidence>
<dbReference type="PANTHER" id="PTHR33540">
    <property type="entry name" value="TRNA THREONYLCARBAMOYLADENOSINE BIOSYNTHESIS PROTEIN TSAE"/>
    <property type="match status" value="1"/>
</dbReference>
<organism evidence="12 13">
    <name type="scientific">Bowdeniella nasicola</name>
    <dbReference type="NCBI Taxonomy" id="208480"/>
    <lineage>
        <taxon>Bacteria</taxon>
        <taxon>Bacillati</taxon>
        <taxon>Actinomycetota</taxon>
        <taxon>Actinomycetes</taxon>
        <taxon>Actinomycetales</taxon>
        <taxon>Actinomycetaceae</taxon>
        <taxon>Bowdeniella</taxon>
    </lineage>
</organism>
<evidence type="ECO:0000256" key="6">
    <source>
        <dbReference type="ARBA" id="ARBA00022723"/>
    </source>
</evidence>
<dbReference type="GO" id="GO:0046872">
    <property type="term" value="F:metal ion binding"/>
    <property type="evidence" value="ECO:0007669"/>
    <property type="project" value="UniProtKB-KW"/>
</dbReference>
<evidence type="ECO:0000256" key="10">
    <source>
        <dbReference type="ARBA" id="ARBA00024908"/>
    </source>
</evidence>
<dbReference type="RefSeq" id="WP_073715438.1">
    <property type="nucleotide sequence ID" value="NZ_MQVR01000002.1"/>
</dbReference>
<evidence type="ECO:0000313" key="13">
    <source>
        <dbReference type="Proteomes" id="UP000185628"/>
    </source>
</evidence>
<protein>
    <recommendedName>
        <fullName evidence="3">tRNA threonylcarbamoyladenosine biosynthesis protein TsaE</fullName>
    </recommendedName>
    <alternativeName>
        <fullName evidence="11">t(6)A37 threonylcarbamoyladenosine biosynthesis protein TsaE</fullName>
    </alternativeName>
</protein>
<dbReference type="GO" id="GO:0005737">
    <property type="term" value="C:cytoplasm"/>
    <property type="evidence" value="ECO:0007669"/>
    <property type="project" value="UniProtKB-SubCell"/>
</dbReference>
<keyword evidence="5" id="KW-0819">tRNA processing</keyword>
<evidence type="ECO:0000313" key="12">
    <source>
        <dbReference type="EMBL" id="OKL55043.1"/>
    </source>
</evidence>
<name>A0A1Q5Q5H8_9ACTO</name>
<evidence type="ECO:0000256" key="5">
    <source>
        <dbReference type="ARBA" id="ARBA00022694"/>
    </source>
</evidence>
<evidence type="ECO:0000256" key="11">
    <source>
        <dbReference type="ARBA" id="ARBA00032441"/>
    </source>
</evidence>
<evidence type="ECO:0000256" key="3">
    <source>
        <dbReference type="ARBA" id="ARBA00019010"/>
    </source>
</evidence>
<dbReference type="GO" id="GO:0002949">
    <property type="term" value="P:tRNA threonylcarbamoyladenosine modification"/>
    <property type="evidence" value="ECO:0007669"/>
    <property type="project" value="InterPro"/>
</dbReference>
<dbReference type="GO" id="GO:0005524">
    <property type="term" value="F:ATP binding"/>
    <property type="evidence" value="ECO:0007669"/>
    <property type="project" value="UniProtKB-KW"/>
</dbReference>